<protein>
    <submittedName>
        <fullName evidence="1">Uncharacterized protein</fullName>
    </submittedName>
</protein>
<gene>
    <name evidence="1" type="ORF">T07_2440</name>
</gene>
<dbReference type="Proteomes" id="UP000054630">
    <property type="component" value="Unassembled WGS sequence"/>
</dbReference>
<accession>A0A0V0RIQ6</accession>
<dbReference type="AlphaFoldDB" id="A0A0V0RIQ6"/>
<evidence type="ECO:0000313" key="1">
    <source>
        <dbReference type="EMBL" id="KRX14234.1"/>
    </source>
</evidence>
<dbReference type="EMBL" id="JYDL01000167">
    <property type="protein sequence ID" value="KRX14234.1"/>
    <property type="molecule type" value="Genomic_DNA"/>
</dbReference>
<comment type="caution">
    <text evidence="1">The sequence shown here is derived from an EMBL/GenBank/DDBJ whole genome shotgun (WGS) entry which is preliminary data.</text>
</comment>
<keyword evidence="2" id="KW-1185">Reference proteome</keyword>
<sequence>MRFKHVMSCIKSDTLGLKGVHVSITNLAVCRFELRALTQSVIYSPLLVGVFLSPRFCLDLWEKAVSKLIHWASKEYTFL</sequence>
<reference evidence="1 2" key="1">
    <citation type="submission" date="2015-01" db="EMBL/GenBank/DDBJ databases">
        <title>Evolution of Trichinella species and genotypes.</title>
        <authorList>
            <person name="Korhonen P.K."/>
            <person name="Edoardo P."/>
            <person name="Giuseppe L.R."/>
            <person name="Gasser R.B."/>
        </authorList>
    </citation>
    <scope>NUCLEOTIDE SEQUENCE [LARGE SCALE GENOMIC DNA]</scope>
    <source>
        <strain evidence="1">ISS37</strain>
    </source>
</reference>
<name>A0A0V0RIQ6_9BILA</name>
<proteinExistence type="predicted"/>
<organism evidence="1 2">
    <name type="scientific">Trichinella nelsoni</name>
    <dbReference type="NCBI Taxonomy" id="6336"/>
    <lineage>
        <taxon>Eukaryota</taxon>
        <taxon>Metazoa</taxon>
        <taxon>Ecdysozoa</taxon>
        <taxon>Nematoda</taxon>
        <taxon>Enoplea</taxon>
        <taxon>Dorylaimia</taxon>
        <taxon>Trichinellida</taxon>
        <taxon>Trichinellidae</taxon>
        <taxon>Trichinella</taxon>
    </lineage>
</organism>
<evidence type="ECO:0000313" key="2">
    <source>
        <dbReference type="Proteomes" id="UP000054630"/>
    </source>
</evidence>